<reference evidence="1" key="1">
    <citation type="submission" date="2014-11" db="EMBL/GenBank/DDBJ databases">
        <authorList>
            <person name="Amaro Gonzalez C."/>
        </authorList>
    </citation>
    <scope>NUCLEOTIDE SEQUENCE</scope>
</reference>
<sequence length="22" mass="2506">MMGFCLVSQGCAGMFYICFIKR</sequence>
<organism evidence="1">
    <name type="scientific">Anguilla anguilla</name>
    <name type="common">European freshwater eel</name>
    <name type="synonym">Muraena anguilla</name>
    <dbReference type="NCBI Taxonomy" id="7936"/>
    <lineage>
        <taxon>Eukaryota</taxon>
        <taxon>Metazoa</taxon>
        <taxon>Chordata</taxon>
        <taxon>Craniata</taxon>
        <taxon>Vertebrata</taxon>
        <taxon>Euteleostomi</taxon>
        <taxon>Actinopterygii</taxon>
        <taxon>Neopterygii</taxon>
        <taxon>Teleostei</taxon>
        <taxon>Anguilliformes</taxon>
        <taxon>Anguillidae</taxon>
        <taxon>Anguilla</taxon>
    </lineage>
</organism>
<reference evidence="1" key="2">
    <citation type="journal article" date="2015" name="Fish Shellfish Immunol.">
        <title>Early steps in the European eel (Anguilla anguilla)-Vibrio vulnificus interaction in the gills: Role of the RtxA13 toxin.</title>
        <authorList>
            <person name="Callol A."/>
            <person name="Pajuelo D."/>
            <person name="Ebbesson L."/>
            <person name="Teles M."/>
            <person name="MacKenzie S."/>
            <person name="Amaro C."/>
        </authorList>
    </citation>
    <scope>NUCLEOTIDE SEQUENCE</scope>
</reference>
<proteinExistence type="predicted"/>
<evidence type="ECO:0000313" key="1">
    <source>
        <dbReference type="EMBL" id="JAH37796.1"/>
    </source>
</evidence>
<dbReference type="EMBL" id="GBXM01070781">
    <property type="protein sequence ID" value="JAH37796.1"/>
    <property type="molecule type" value="Transcribed_RNA"/>
</dbReference>
<accession>A0A0E9S964</accession>
<dbReference type="AlphaFoldDB" id="A0A0E9S964"/>
<name>A0A0E9S964_ANGAN</name>
<protein>
    <submittedName>
        <fullName evidence="1">Uncharacterized protein</fullName>
    </submittedName>
</protein>